<keyword evidence="3" id="KW-0399">Innate immunity</keyword>
<dbReference type="GO" id="GO:0045087">
    <property type="term" value="P:innate immune response"/>
    <property type="evidence" value="ECO:0007669"/>
    <property type="project" value="UniProtKB-KW"/>
</dbReference>
<dbReference type="PANTHER" id="PTHR24256">
    <property type="entry name" value="TRYPTASE-RELATED"/>
    <property type="match status" value="1"/>
</dbReference>
<evidence type="ECO:0000259" key="10">
    <source>
        <dbReference type="PROSITE" id="PS50240"/>
    </source>
</evidence>
<comment type="subcellular location">
    <subcellularLocation>
        <location evidence="1">Secreted</location>
    </subcellularLocation>
</comment>
<keyword evidence="12" id="KW-1185">Reference proteome</keyword>
<evidence type="ECO:0000256" key="1">
    <source>
        <dbReference type="ARBA" id="ARBA00004613"/>
    </source>
</evidence>
<dbReference type="InterPro" id="IPR043504">
    <property type="entry name" value="Peptidase_S1_PA_chymotrypsin"/>
</dbReference>
<dbReference type="Gene3D" id="2.40.10.10">
    <property type="entry name" value="Trypsin-like serine proteases"/>
    <property type="match status" value="1"/>
</dbReference>
<keyword evidence="2" id="KW-0964">Secreted</keyword>
<dbReference type="VEuPathDB" id="VectorBase:AEPI006385"/>
<evidence type="ECO:0000256" key="6">
    <source>
        <dbReference type="ARBA" id="ARBA00023157"/>
    </source>
</evidence>
<accession>A0A182PHH6</accession>
<reference evidence="11" key="2">
    <citation type="submission" date="2020-05" db="UniProtKB">
        <authorList>
            <consortium name="EnsemblMetazoa"/>
        </authorList>
    </citation>
    <scope>IDENTIFICATION</scope>
    <source>
        <strain evidence="11">Epiroticus2</strain>
    </source>
</reference>
<dbReference type="GO" id="GO:0005576">
    <property type="term" value="C:extracellular region"/>
    <property type="evidence" value="ECO:0007669"/>
    <property type="project" value="UniProtKB-SubCell"/>
</dbReference>
<reference evidence="12" key="1">
    <citation type="submission" date="2013-03" db="EMBL/GenBank/DDBJ databases">
        <title>The Genome Sequence of Anopheles epiroticus epiroticus2.</title>
        <authorList>
            <consortium name="The Broad Institute Genomics Platform"/>
            <person name="Neafsey D.E."/>
            <person name="Howell P."/>
            <person name="Walker B."/>
            <person name="Young S.K."/>
            <person name="Zeng Q."/>
            <person name="Gargeya S."/>
            <person name="Fitzgerald M."/>
            <person name="Haas B."/>
            <person name="Abouelleil A."/>
            <person name="Allen A.W."/>
            <person name="Alvarado L."/>
            <person name="Arachchi H.M."/>
            <person name="Berlin A.M."/>
            <person name="Chapman S.B."/>
            <person name="Gainer-Dewar J."/>
            <person name="Goldberg J."/>
            <person name="Griggs A."/>
            <person name="Gujja S."/>
            <person name="Hansen M."/>
            <person name="Howarth C."/>
            <person name="Imamovic A."/>
            <person name="Ireland A."/>
            <person name="Larimer J."/>
            <person name="McCowan C."/>
            <person name="Murphy C."/>
            <person name="Pearson M."/>
            <person name="Poon T.W."/>
            <person name="Priest M."/>
            <person name="Roberts A."/>
            <person name="Saif S."/>
            <person name="Shea T."/>
            <person name="Sisk P."/>
            <person name="Sykes S."/>
            <person name="Wortman J."/>
            <person name="Nusbaum C."/>
            <person name="Birren B."/>
        </authorList>
    </citation>
    <scope>NUCLEOTIDE SEQUENCE [LARGE SCALE GENOMIC DNA]</scope>
    <source>
        <strain evidence="12">Epiroticus2</strain>
    </source>
</reference>
<dbReference type="SUPFAM" id="SSF50494">
    <property type="entry name" value="Trypsin-like serine proteases"/>
    <property type="match status" value="1"/>
</dbReference>
<proteinExistence type="inferred from homology"/>
<evidence type="ECO:0000256" key="2">
    <source>
        <dbReference type="ARBA" id="ARBA00022525"/>
    </source>
</evidence>
<sequence>MQMYRAVCSILVMSVVGTLSVNNDHPLLLEIQEHQEVPHLLVRYKEESNALSSHGYDVLPGQFPYHALLNVKNDVEAATTLASGALITPNYVLTLAQTFHSIIVRYGSAYGYAELGYRYRSDRERQQQAEFKHAGILMHPQYTGGLLNNIATVRLERPVTLNRYVQPIRLPRLSDARTYEAMEGTAVGSMYNGTLRYLRNEVISNGQCQELHPHAFINGQQLCTNAYIGGAFCNRLYGAGLMVEDENGPILIGLTSLIYSCSLNHPILYVRVSEFRDWIGSNSNYVYDS</sequence>
<dbReference type="AlphaFoldDB" id="A0A182PHH6"/>
<dbReference type="EnsemblMetazoa" id="AEPI006385-RA">
    <property type="protein sequence ID" value="AEPI006385-PA"/>
    <property type="gene ID" value="AEPI006385"/>
</dbReference>
<keyword evidence="4 9" id="KW-0732">Signal</keyword>
<evidence type="ECO:0000256" key="8">
    <source>
        <dbReference type="ARBA" id="ARBA00024195"/>
    </source>
</evidence>
<dbReference type="InterPro" id="IPR051487">
    <property type="entry name" value="Ser/Thr_Proteases_Immune/Dev"/>
</dbReference>
<evidence type="ECO:0000313" key="12">
    <source>
        <dbReference type="Proteomes" id="UP000075885"/>
    </source>
</evidence>
<feature type="signal peptide" evidence="9">
    <location>
        <begin position="1"/>
        <end position="20"/>
    </location>
</feature>
<dbReference type="InterPro" id="IPR009003">
    <property type="entry name" value="Peptidase_S1_PA"/>
</dbReference>
<dbReference type="Pfam" id="PF00089">
    <property type="entry name" value="Trypsin"/>
    <property type="match status" value="1"/>
</dbReference>
<dbReference type="Proteomes" id="UP000075885">
    <property type="component" value="Unassembled WGS sequence"/>
</dbReference>
<dbReference type="GO" id="GO:0004252">
    <property type="term" value="F:serine-type endopeptidase activity"/>
    <property type="evidence" value="ECO:0007669"/>
    <property type="project" value="InterPro"/>
</dbReference>
<evidence type="ECO:0000313" key="11">
    <source>
        <dbReference type="EnsemblMetazoa" id="AEPI006385-PA"/>
    </source>
</evidence>
<keyword evidence="5" id="KW-0391">Immunity</keyword>
<evidence type="ECO:0000256" key="3">
    <source>
        <dbReference type="ARBA" id="ARBA00022588"/>
    </source>
</evidence>
<dbReference type="PROSITE" id="PS50240">
    <property type="entry name" value="TRYPSIN_DOM"/>
    <property type="match status" value="1"/>
</dbReference>
<organism evidence="11 12">
    <name type="scientific">Anopheles epiroticus</name>
    <dbReference type="NCBI Taxonomy" id="199890"/>
    <lineage>
        <taxon>Eukaryota</taxon>
        <taxon>Metazoa</taxon>
        <taxon>Ecdysozoa</taxon>
        <taxon>Arthropoda</taxon>
        <taxon>Hexapoda</taxon>
        <taxon>Insecta</taxon>
        <taxon>Pterygota</taxon>
        <taxon>Neoptera</taxon>
        <taxon>Endopterygota</taxon>
        <taxon>Diptera</taxon>
        <taxon>Nematocera</taxon>
        <taxon>Culicoidea</taxon>
        <taxon>Culicidae</taxon>
        <taxon>Anophelinae</taxon>
        <taxon>Anopheles</taxon>
    </lineage>
</organism>
<protein>
    <recommendedName>
        <fullName evidence="10">Peptidase S1 domain-containing protein</fullName>
    </recommendedName>
</protein>
<feature type="chain" id="PRO_5008131443" description="Peptidase S1 domain-containing protein" evidence="9">
    <location>
        <begin position="21"/>
        <end position="289"/>
    </location>
</feature>
<dbReference type="GO" id="GO:0006508">
    <property type="term" value="P:proteolysis"/>
    <property type="evidence" value="ECO:0007669"/>
    <property type="project" value="InterPro"/>
</dbReference>
<dbReference type="CDD" id="cd00190">
    <property type="entry name" value="Tryp_SPc"/>
    <property type="match status" value="1"/>
</dbReference>
<keyword evidence="6" id="KW-1015">Disulfide bond</keyword>
<comment type="similarity">
    <text evidence="8">Belongs to the peptidase S1 family. CLIP subfamily.</text>
</comment>
<keyword evidence="7" id="KW-0325">Glycoprotein</keyword>
<evidence type="ECO:0000256" key="5">
    <source>
        <dbReference type="ARBA" id="ARBA00022859"/>
    </source>
</evidence>
<dbReference type="SMART" id="SM00020">
    <property type="entry name" value="Tryp_SPc"/>
    <property type="match status" value="1"/>
</dbReference>
<name>A0A182PHH6_9DIPT</name>
<dbReference type="InterPro" id="IPR001254">
    <property type="entry name" value="Trypsin_dom"/>
</dbReference>
<evidence type="ECO:0000256" key="4">
    <source>
        <dbReference type="ARBA" id="ARBA00022729"/>
    </source>
</evidence>
<dbReference type="STRING" id="199890.A0A182PHH6"/>
<feature type="domain" description="Peptidase S1" evidence="10">
    <location>
        <begin position="52"/>
        <end position="284"/>
    </location>
</feature>
<evidence type="ECO:0000256" key="9">
    <source>
        <dbReference type="SAM" id="SignalP"/>
    </source>
</evidence>
<evidence type="ECO:0000256" key="7">
    <source>
        <dbReference type="ARBA" id="ARBA00023180"/>
    </source>
</evidence>